<protein>
    <recommendedName>
        <fullName evidence="1">UvrD-like helicase C-terminal domain-containing protein</fullName>
    </recommendedName>
</protein>
<reference evidence="2 3" key="1">
    <citation type="submission" date="2020-04" db="EMBL/GenBank/DDBJ databases">
        <authorList>
            <person name="De Canck E."/>
        </authorList>
    </citation>
    <scope>NUCLEOTIDE SEQUENCE [LARGE SCALE GENOMIC DNA]</scope>
    <source>
        <strain evidence="2 3">LMG 28138</strain>
    </source>
</reference>
<feature type="domain" description="UvrD-like helicase C-terminal" evidence="1">
    <location>
        <begin position="156"/>
        <end position="199"/>
    </location>
</feature>
<evidence type="ECO:0000259" key="1">
    <source>
        <dbReference type="Pfam" id="PF13538"/>
    </source>
</evidence>
<keyword evidence="3" id="KW-1185">Reference proteome</keyword>
<dbReference type="InterPro" id="IPR027417">
    <property type="entry name" value="P-loop_NTPase"/>
</dbReference>
<organism evidence="2 3">
    <name type="scientific">Pararobbsia alpina</name>
    <dbReference type="NCBI Taxonomy" id="621374"/>
    <lineage>
        <taxon>Bacteria</taxon>
        <taxon>Pseudomonadati</taxon>
        <taxon>Pseudomonadota</taxon>
        <taxon>Betaproteobacteria</taxon>
        <taxon>Burkholderiales</taxon>
        <taxon>Burkholderiaceae</taxon>
        <taxon>Pararobbsia</taxon>
    </lineage>
</organism>
<dbReference type="Gene3D" id="3.40.50.300">
    <property type="entry name" value="P-loop containing nucleotide triphosphate hydrolases"/>
    <property type="match status" value="1"/>
</dbReference>
<sequence length="227" mass="24873">MSPQKQCVCCARTVVTTLVYNEVGIASAKALGLETFQLPYHYRIGHAICKVADCISPPADPTDSLLSRCRYDEGARPSSAKLIPCASVDEQLGRLVIAIKRQLRAYPDELLGVLVPANADIPRVKERLTTAEFSDVVSYHEPGREGDRSFYANQRVCVITVNSAKGLEFRAVHLMFVEKLRSARPEKLFTAVTRAKTSLTAYSTGSVPPLLDAAFAEPAEPTLDDLF</sequence>
<dbReference type="AlphaFoldDB" id="A0A6S7BVI9"/>
<evidence type="ECO:0000313" key="2">
    <source>
        <dbReference type="EMBL" id="CAB3804399.1"/>
    </source>
</evidence>
<dbReference type="Pfam" id="PF13538">
    <property type="entry name" value="UvrD_C_2"/>
    <property type="match status" value="1"/>
</dbReference>
<gene>
    <name evidence="2" type="ORF">LMG28138_05509</name>
</gene>
<evidence type="ECO:0000313" key="3">
    <source>
        <dbReference type="Proteomes" id="UP000494115"/>
    </source>
</evidence>
<dbReference type="SUPFAM" id="SSF52540">
    <property type="entry name" value="P-loop containing nucleoside triphosphate hydrolases"/>
    <property type="match status" value="1"/>
</dbReference>
<proteinExistence type="predicted"/>
<dbReference type="Proteomes" id="UP000494115">
    <property type="component" value="Unassembled WGS sequence"/>
</dbReference>
<dbReference type="EMBL" id="CADIKM010000063">
    <property type="protein sequence ID" value="CAB3804399.1"/>
    <property type="molecule type" value="Genomic_DNA"/>
</dbReference>
<name>A0A6S7BVI9_9BURK</name>
<dbReference type="InterPro" id="IPR027785">
    <property type="entry name" value="UvrD-like_helicase_C"/>
</dbReference>
<accession>A0A6S7BVI9</accession>